<feature type="domain" description="TonB-dependent receptor plug" evidence="4">
    <location>
        <begin position="65"/>
        <end position="143"/>
    </location>
</feature>
<evidence type="ECO:0000256" key="1">
    <source>
        <dbReference type="ARBA" id="ARBA00004442"/>
    </source>
</evidence>
<dbReference type="Gene3D" id="2.40.170.20">
    <property type="entry name" value="TonB-dependent receptor, beta-barrel domain"/>
    <property type="match status" value="1"/>
</dbReference>
<sequence length="714" mass="78054">MAAFPPELRIFSARAFALLPSGVALCFCAPLVAQESLPDISKAVAVDASAAATAETSVSEGRGQVYAPEYFARIAPRNALDMLQEVPGFNIQGGGGGGRGLGQADENILINGGRLSSKSDSARDQLSRIPADKVVRIEIVDGTTLDIPGLTGQVANIITSGGGMSGQFVWRGSFRPETDRQELFGGEISASGSAGNLDYTIAARLQNNRFGAVGPGFIYDANGTLLETQDGGFKGKFDEPSISANLKYDFGKDVTANLNLSYEKEIFDAAEQEFLSGTGLVDRNRDNIRRNREYEYEISADIEFPLGSGKLKLIGLESFQNRDFTETVTTGFGDSSDDEGGRFAQISDQGERIVRGEYNWPMFDADWQITGEAAFNRLDNVASLFELDGGEFAPIAFPEGTGGVREDRYETALSFSKQLTPELGFQATGGAEFSKITQSGSAANARSFKRPKGSASLSWRPEKGLDISLEARRVVGQLSFGDVLARVFLDDGNQNGGNNELVPEQRWDIELEINKTLGAWGSTNFTVTHRMVEDYIDVIPLLTGGEARGNIDKAKRTDFNWNTTLKFDPLGVPGAQVDLEFQIIDTNVRDPLTGISRAFSQQRNKRFRAEFRHDIPSSDWAYGANIFHSRNNRYLRLSEVGRNYEGPTFADVFIEHKDVFGLTVSATAANLLGGKEFFERTVYDGPRTDNQIAFIEERARDIGPIFRFSVSGNF</sequence>
<accession>A0A6I4SNA5</accession>
<keyword evidence="3" id="KW-0998">Cell outer membrane</keyword>
<protein>
    <submittedName>
        <fullName evidence="5">TonB-dependent receptor plug domain-containing protein</fullName>
    </submittedName>
</protein>
<dbReference type="SUPFAM" id="SSF56935">
    <property type="entry name" value="Porins"/>
    <property type="match status" value="1"/>
</dbReference>
<comment type="subcellular location">
    <subcellularLocation>
        <location evidence="1">Cell outer membrane</location>
    </subcellularLocation>
</comment>
<dbReference type="EMBL" id="WTYS01000001">
    <property type="protein sequence ID" value="MXO56317.1"/>
    <property type="molecule type" value="Genomic_DNA"/>
</dbReference>
<keyword evidence="6" id="KW-1185">Reference proteome</keyword>
<gene>
    <name evidence="5" type="ORF">GRI36_05425</name>
</gene>
<dbReference type="InterPro" id="IPR012910">
    <property type="entry name" value="Plug_dom"/>
</dbReference>
<reference evidence="5 6" key="1">
    <citation type="submission" date="2019-12" db="EMBL/GenBank/DDBJ databases">
        <title>Genomic-based taxomic classification of the family Erythrobacteraceae.</title>
        <authorList>
            <person name="Xu L."/>
        </authorList>
    </citation>
    <scope>NUCLEOTIDE SEQUENCE [LARGE SCALE GENOMIC DNA]</scope>
    <source>
        <strain evidence="5 6">JCM 17802</strain>
    </source>
</reference>
<keyword evidence="2" id="KW-0472">Membrane</keyword>
<evidence type="ECO:0000313" key="6">
    <source>
        <dbReference type="Proteomes" id="UP000468943"/>
    </source>
</evidence>
<evidence type="ECO:0000256" key="3">
    <source>
        <dbReference type="ARBA" id="ARBA00023237"/>
    </source>
</evidence>
<evidence type="ECO:0000259" key="4">
    <source>
        <dbReference type="Pfam" id="PF07715"/>
    </source>
</evidence>
<evidence type="ECO:0000313" key="5">
    <source>
        <dbReference type="EMBL" id="MXO56317.1"/>
    </source>
</evidence>
<name>A0A6I4SNA5_9SPHN</name>
<keyword evidence="5" id="KW-0675">Receptor</keyword>
<dbReference type="InterPro" id="IPR036942">
    <property type="entry name" value="Beta-barrel_TonB_sf"/>
</dbReference>
<organism evidence="5 6">
    <name type="scientific">Pontixanthobacter gangjinensis</name>
    <dbReference type="NCBI Taxonomy" id="1028742"/>
    <lineage>
        <taxon>Bacteria</taxon>
        <taxon>Pseudomonadati</taxon>
        <taxon>Pseudomonadota</taxon>
        <taxon>Alphaproteobacteria</taxon>
        <taxon>Sphingomonadales</taxon>
        <taxon>Erythrobacteraceae</taxon>
        <taxon>Pontixanthobacter</taxon>
    </lineage>
</organism>
<dbReference type="InterPro" id="IPR037066">
    <property type="entry name" value="Plug_dom_sf"/>
</dbReference>
<evidence type="ECO:0000256" key="2">
    <source>
        <dbReference type="ARBA" id="ARBA00023136"/>
    </source>
</evidence>
<dbReference type="OrthoDB" id="7622322at2"/>
<proteinExistence type="predicted"/>
<dbReference type="AlphaFoldDB" id="A0A6I4SNA5"/>
<dbReference type="Proteomes" id="UP000468943">
    <property type="component" value="Unassembled WGS sequence"/>
</dbReference>
<dbReference type="GO" id="GO:0009279">
    <property type="term" value="C:cell outer membrane"/>
    <property type="evidence" value="ECO:0007669"/>
    <property type="project" value="UniProtKB-SubCell"/>
</dbReference>
<comment type="caution">
    <text evidence="5">The sequence shown here is derived from an EMBL/GenBank/DDBJ whole genome shotgun (WGS) entry which is preliminary data.</text>
</comment>
<dbReference type="Gene3D" id="2.170.130.10">
    <property type="entry name" value="TonB-dependent receptor, plug domain"/>
    <property type="match status" value="1"/>
</dbReference>
<dbReference type="Pfam" id="PF07715">
    <property type="entry name" value="Plug"/>
    <property type="match status" value="1"/>
</dbReference>
<dbReference type="RefSeq" id="WP_160597529.1">
    <property type="nucleotide sequence ID" value="NZ_WTYS01000001.1"/>
</dbReference>